<sequence length="324" mass="36152">MNPSAVQVTPAPAAEARLASGRPPLLLFATSHVYGRRPAADEVADLSFALARILVETAQRHGLPKAAHLALPEYFASRAELLSEFEVDDDTPIVFFSLRAPEDHRYLKGADIGYYVDIQGDYVGDHALGASLPTANLAGDDLLQRFVQHCPTPPVFPLDPSHVRLPIKHKLAMSKLHIRLLQQRSDEIRARNLLVVQPDLDEITRLGFALDLAARRLDVVLNLMIVFSTEDGHDDPVAEALERLAQRHSGVVLLQTIDIELGLMAALRDLDFELFSTGYRSRHLFENALSQLIGLRVATQDFDGTYEPDRQPLWRRLRLDQLLA</sequence>
<evidence type="ECO:0000313" key="2">
    <source>
        <dbReference type="Proteomes" id="UP000676246"/>
    </source>
</evidence>
<dbReference type="Proteomes" id="UP000676246">
    <property type="component" value="Unassembled WGS sequence"/>
</dbReference>
<reference evidence="1 2" key="1">
    <citation type="submission" date="2021-04" db="EMBL/GenBank/DDBJ databases">
        <title>The genome sequence of Ideonella sp. 3Y2.</title>
        <authorList>
            <person name="Liu Y."/>
        </authorList>
    </citation>
    <scope>NUCLEOTIDE SEQUENCE [LARGE SCALE GENOMIC DNA]</scope>
    <source>
        <strain evidence="1 2">3Y2</strain>
    </source>
</reference>
<name>A0A940YAG0_9BURK</name>
<comment type="caution">
    <text evidence="1">The sequence shown here is derived from an EMBL/GenBank/DDBJ whole genome shotgun (WGS) entry which is preliminary data.</text>
</comment>
<accession>A0A940YAG0</accession>
<dbReference type="AlphaFoldDB" id="A0A940YAG0"/>
<protein>
    <submittedName>
        <fullName evidence="1">Uncharacterized protein</fullName>
    </submittedName>
</protein>
<keyword evidence="2" id="KW-1185">Reference proteome</keyword>
<organism evidence="1 2">
    <name type="scientific">Ideonella alba</name>
    <dbReference type="NCBI Taxonomy" id="2824118"/>
    <lineage>
        <taxon>Bacteria</taxon>
        <taxon>Pseudomonadati</taxon>
        <taxon>Pseudomonadota</taxon>
        <taxon>Betaproteobacteria</taxon>
        <taxon>Burkholderiales</taxon>
        <taxon>Sphaerotilaceae</taxon>
        <taxon>Ideonella</taxon>
    </lineage>
</organism>
<evidence type="ECO:0000313" key="1">
    <source>
        <dbReference type="EMBL" id="MBQ0929142.1"/>
    </source>
</evidence>
<dbReference type="RefSeq" id="WP_210851367.1">
    <property type="nucleotide sequence ID" value="NZ_JAGQDD010000001.1"/>
</dbReference>
<proteinExistence type="predicted"/>
<dbReference type="EMBL" id="JAGQDD010000001">
    <property type="protein sequence ID" value="MBQ0929142.1"/>
    <property type="molecule type" value="Genomic_DNA"/>
</dbReference>
<gene>
    <name evidence="1" type="ORF">KAK03_01495</name>
</gene>